<feature type="domain" description="Kazal-like" evidence="4">
    <location>
        <begin position="492"/>
        <end position="554"/>
    </location>
</feature>
<dbReference type="InterPro" id="IPR036058">
    <property type="entry name" value="Kazal_dom_sf"/>
</dbReference>
<dbReference type="PANTHER" id="PTHR10913:SF45">
    <property type="entry name" value="FOLLISTATIN, ISOFORM A-RELATED"/>
    <property type="match status" value="1"/>
</dbReference>
<dbReference type="InterPro" id="IPR002350">
    <property type="entry name" value="Kazal_dom"/>
</dbReference>
<dbReference type="PANTHER" id="PTHR10913">
    <property type="entry name" value="FOLLISTATIN-RELATED"/>
    <property type="match status" value="1"/>
</dbReference>
<feature type="domain" description="Kazal-like" evidence="4">
    <location>
        <begin position="391"/>
        <end position="442"/>
    </location>
</feature>
<dbReference type="SMART" id="SM00280">
    <property type="entry name" value="KAZAL"/>
    <property type="match status" value="11"/>
</dbReference>
<evidence type="ECO:0000256" key="1">
    <source>
        <dbReference type="ARBA" id="ARBA00022690"/>
    </source>
</evidence>
<protein>
    <recommendedName>
        <fullName evidence="4">Kazal-like domain-containing protein</fullName>
    </recommendedName>
</protein>
<feature type="domain" description="Kazal-like" evidence="4">
    <location>
        <begin position="61"/>
        <end position="118"/>
    </location>
</feature>
<evidence type="ECO:0000256" key="2">
    <source>
        <dbReference type="ARBA" id="ARBA00022900"/>
    </source>
</evidence>
<keyword evidence="2" id="KW-0722">Serine protease inhibitor</keyword>
<dbReference type="SUPFAM" id="SSF100895">
    <property type="entry name" value="Kazal-type serine protease inhibitors"/>
    <property type="match status" value="10"/>
</dbReference>
<dbReference type="PROSITE" id="PS51465">
    <property type="entry name" value="KAZAL_2"/>
    <property type="match status" value="7"/>
</dbReference>
<organism evidence="5 6">
    <name type="scientific">Onchocerca volvulus</name>
    <dbReference type="NCBI Taxonomy" id="6282"/>
    <lineage>
        <taxon>Eukaryota</taxon>
        <taxon>Metazoa</taxon>
        <taxon>Ecdysozoa</taxon>
        <taxon>Nematoda</taxon>
        <taxon>Chromadorea</taxon>
        <taxon>Rhabditida</taxon>
        <taxon>Spirurina</taxon>
        <taxon>Spiruromorpha</taxon>
        <taxon>Filarioidea</taxon>
        <taxon>Onchocercidae</taxon>
        <taxon>Onchocerca</taxon>
    </lineage>
</organism>
<reference evidence="6" key="1">
    <citation type="submission" date="2013-10" db="EMBL/GenBank/DDBJ databases">
        <title>Genome sequencing of Onchocerca volvulus.</title>
        <authorList>
            <person name="Cotton J."/>
            <person name="Tsai J."/>
            <person name="Stanley E."/>
            <person name="Tracey A."/>
            <person name="Holroyd N."/>
            <person name="Lustigman S."/>
            <person name="Berriman M."/>
        </authorList>
    </citation>
    <scope>NUCLEOTIDE SEQUENCE</scope>
</reference>
<dbReference type="InterPro" id="IPR050653">
    <property type="entry name" value="Prot_Inhib_GrowthFact_Antg"/>
</dbReference>
<dbReference type="GO" id="GO:0005576">
    <property type="term" value="C:extracellular region"/>
    <property type="evidence" value="ECO:0007669"/>
    <property type="project" value="TreeGrafter"/>
</dbReference>
<keyword evidence="6" id="KW-1185">Reference proteome</keyword>
<evidence type="ECO:0000313" key="6">
    <source>
        <dbReference type="Proteomes" id="UP000024404"/>
    </source>
</evidence>
<dbReference type="OMA" id="CPCKKPC"/>
<evidence type="ECO:0000259" key="4">
    <source>
        <dbReference type="PROSITE" id="PS51465"/>
    </source>
</evidence>
<reference evidence="5" key="2">
    <citation type="submission" date="2022-06" db="UniProtKB">
        <authorList>
            <consortium name="EnsemblMetazoa"/>
        </authorList>
    </citation>
    <scope>IDENTIFICATION</scope>
</reference>
<feature type="domain" description="Kazal-like" evidence="4">
    <location>
        <begin position="201"/>
        <end position="254"/>
    </location>
</feature>
<dbReference type="CDD" id="cd00104">
    <property type="entry name" value="KAZAL_FS"/>
    <property type="match status" value="4"/>
</dbReference>
<feature type="domain" description="Kazal-like" evidence="4">
    <location>
        <begin position="305"/>
        <end position="371"/>
    </location>
</feature>
<proteinExistence type="predicted"/>
<dbReference type="EnsemblMetazoa" id="OVOC12272.1">
    <property type="protein sequence ID" value="OVOC12272.1"/>
    <property type="gene ID" value="WBGene00249081"/>
</dbReference>
<dbReference type="EMBL" id="CMVM020000415">
    <property type="status" value="NOT_ANNOTATED_CDS"/>
    <property type="molecule type" value="Genomic_DNA"/>
</dbReference>
<accession>A0A8R1TLV2</accession>
<evidence type="ECO:0000256" key="3">
    <source>
        <dbReference type="ARBA" id="ARBA00023157"/>
    </source>
</evidence>
<keyword evidence="1" id="KW-0646">Protease inhibitor</keyword>
<dbReference type="Pfam" id="PF07648">
    <property type="entry name" value="Kazal_2"/>
    <property type="match status" value="11"/>
</dbReference>
<evidence type="ECO:0000313" key="5">
    <source>
        <dbReference type="EnsemblMetazoa" id="OVOC12272.1"/>
    </source>
</evidence>
<dbReference type="AlphaFoldDB" id="A0A8R1TLV2"/>
<dbReference type="Proteomes" id="UP000024404">
    <property type="component" value="Unassembled WGS sequence"/>
</dbReference>
<feature type="domain" description="Kazal-like" evidence="4">
    <location>
        <begin position="1"/>
        <end position="55"/>
    </location>
</feature>
<sequence>MAICNDQAKSMMIPICDNVNQTHQNPCSFAIFNCKHLSLQNAHSRILVHIGSCNIRSPVFTFDEEVCPTKCSEKIRPVCDTNQQTYRNLCTFQKYNCLARKDNEINASFLYALMACNQTHQLTSINEQSEKPMIDNQIECPKSKSCHSLRRPVCDSNGRWHRNQCTFLRAQCIAAQRGQHLLLADTKLCSSNSQKKEAKKVSASHRCYRRCPENLTYEPICTTTFVTYPNRCLFLNARCRDKNLEQLYYGECRDCFTSNCNETIGEDEPDSNFVCDQAGQTKRKCEFELLRCIYERKFGYNITAAYMGRCCPTQDTCDQSLNNANKSNGPVCDSQNVTHLSRCHFEMYKCRAEKIRHLRITLLNENGSCSLATSTEQVQKLPKVFKKVMEINEAMNCNNMIECDKHYEPICGTDGITYVNQCRFMKARCHDKTLLLAYNGECCINRCEQHWAPVCDNHNVTHLNLCMFNVQNCIAKRRDSQSLSIVSMFACPDDACNMHCKPNDYQPVCASNGITYQNECELNSVICGLNKQYNQWNLIRNDETKLELDYIGVCCEEITTTKCDNNDNLSPICDSEGHTHNNLCEYERMACLSRKRFRTNLTIRYWGECCSNNCQHETNKMSLCDDKQTTHDSWCKFRLAQCESHHLYNRTLQVAYMGDCCTISRTENCLNSGPICDTDAVTHRDLCTFRHKQCIMNRTQHKLIKIAYYGKLFTCKKKKGIISC</sequence>
<feature type="domain" description="Kazal-like" evidence="4">
    <location>
        <begin position="555"/>
        <end position="609"/>
    </location>
</feature>
<name>A0A8R1TLV2_ONCVO</name>
<dbReference type="Gene3D" id="3.30.60.30">
    <property type="match status" value="7"/>
</dbReference>
<keyword evidence="3" id="KW-1015">Disulfide bond</keyword>